<reference evidence="2 3" key="1">
    <citation type="submission" date="2014-11" db="EMBL/GenBank/DDBJ databases">
        <title>Tamlana sedimentorum sp. nov., isolated from shallow sand sediments of the Sea of Japan.</title>
        <authorList>
            <person name="Romanenko L.A."/>
        </authorList>
    </citation>
    <scope>NUCLEOTIDE SEQUENCE [LARGE SCALE GENOMIC DNA]</scope>
    <source>
        <strain evidence="2 3">JCM 19808</strain>
    </source>
</reference>
<dbReference type="Proteomes" id="UP000032578">
    <property type="component" value="Unassembled WGS sequence"/>
</dbReference>
<evidence type="ECO:0008006" key="4">
    <source>
        <dbReference type="Google" id="ProtNLM"/>
    </source>
</evidence>
<dbReference type="InterPro" id="IPR029030">
    <property type="entry name" value="Caspase-like_dom_sf"/>
</dbReference>
<evidence type="ECO:0000313" key="2">
    <source>
        <dbReference type="EMBL" id="KJD37152.1"/>
    </source>
</evidence>
<dbReference type="PATRIC" id="fig|1435349.4.peg.298"/>
<dbReference type="InterPro" id="IPR001680">
    <property type="entry name" value="WD40_rpt"/>
</dbReference>
<dbReference type="InterPro" id="IPR015943">
    <property type="entry name" value="WD40/YVTN_repeat-like_dom_sf"/>
</dbReference>
<dbReference type="AlphaFoldDB" id="A0A0D7WHD0"/>
<dbReference type="EMBL" id="JTDW01000001">
    <property type="protein sequence ID" value="KJD37152.1"/>
    <property type="molecule type" value="Genomic_DNA"/>
</dbReference>
<proteinExistence type="predicted"/>
<dbReference type="PROSITE" id="PS50082">
    <property type="entry name" value="WD_REPEATS_2"/>
    <property type="match status" value="1"/>
</dbReference>
<dbReference type="InterPro" id="IPR036322">
    <property type="entry name" value="WD40_repeat_dom_sf"/>
</dbReference>
<dbReference type="SUPFAM" id="SSF52129">
    <property type="entry name" value="Caspase-like"/>
    <property type="match status" value="1"/>
</dbReference>
<sequence>MLFAFILPFTVYTQNQDIFTAQKPLSKTLNKPNNFGVNYKLSGDKSKIIIISGNQLEIWDTNSRRIILKKQLDDTITNFEINYTGNIYSIIKTSKKNKQSNFIKLFNLSNNDPLFEIYHKPTSPIDAFTKVKFNKNGGKISIIYKSNEIDIYNIVNNNFNLLKHINTNLPINNSIKDFEFSNDDKSFFIFSGNDFSSNKPITYQQWSLESFKPIQTIGSNSFYFNTTIMLQAYAQLGHKIASPGWNLEHGLFVNCKYMQMYSSSKRKGNTDININPNHKVYLELFNAKTEKTINLLSHNVGFNEAIIADSETIITSDENKNIQVWDIKTGKLTQSLNTNKVVSTQDFAIPHLKKSSRIAIMVVDAIKHEIYYSLTNQNEIRVWNYEYNTNEIFQSNIAKIEAPFFTSDSTVVYKRDMYLEHFDFKNQTTIKRTKESNASKPFHFKYSLSTNKGLTKTNNTLKLWNVNSLIPTDSIKIPSSQFNPYFTSPDLSYCAIAISSSLTNTFSSLLENTNKPLDHKKLMNDLMKNMMNKTYKHDGSKVDAQNINVKLYKTDNYILNEAQEISVPAFAIQNMSFIPNSNRILITGFNQPVVNQTETYIPFTNFIYNIDTKKLQTLPKTIQGVSVMIPSTNSFLLFKKIKNELIEAKIVDINSFKVLNSFTISTPGFLGNYKLKFINKDQVILYGKAFNYLLNLSSKTIKKTNYFFDGFDISQSKAFLVTTNTELSFYHKSLENKLYTKYLHKDNLSSITVLPNNYYLNKGKGYELVTLLKNNNAYSFEQFDLKYHRPDLVIEALKETISNKLYKTKELNNLAYTKRLQRIGMQEFELDSNFHAPDLNIINKATLPNKTNNPILNLDIKAFDNKYKLEELQVSVNGVLVKNADYNLDMQQTYSKILPITLSNGKNKILLSVINNKGIASAKKEINVEYVGEPIQPNLYIVSLGISKYEHLSKTPNSSNDAKKIIKLFETKNTNVKSLSLIDNEVTKTNFNKISSFLSSSKENDIIIFFVSGHALRSRNNYFYCSYNSKAENISITGISYDDFDTLLGNTKSRNRLLILNTCYSGEIYYVNNLQEIEAINLMISVFEDLKLTNGTTVISASEGTKKYYESNAETNGAITMAIANLIKTKKEITIQTFCKEIVNFCDKINNADPFKSELNKNTPLIRFNNIYNNYKVW</sequence>
<accession>A0A0D7WHD0</accession>
<keyword evidence="1" id="KW-0853">WD repeat</keyword>
<dbReference type="Gene3D" id="2.130.10.10">
    <property type="entry name" value="YVTN repeat-like/Quinoprotein amine dehydrogenase"/>
    <property type="match status" value="2"/>
</dbReference>
<evidence type="ECO:0000256" key="1">
    <source>
        <dbReference type="PROSITE-ProRule" id="PRU00221"/>
    </source>
</evidence>
<feature type="repeat" description="WD" evidence="1">
    <location>
        <begin position="309"/>
        <end position="335"/>
    </location>
</feature>
<dbReference type="SUPFAM" id="SSF50978">
    <property type="entry name" value="WD40 repeat-like"/>
    <property type="match status" value="1"/>
</dbReference>
<dbReference type="Gene3D" id="3.40.50.1460">
    <property type="match status" value="1"/>
</dbReference>
<gene>
    <name evidence="2" type="ORF">PW52_01470</name>
</gene>
<protein>
    <recommendedName>
        <fullName evidence="4">Peptidase C14 caspase domain-containing protein</fullName>
    </recommendedName>
</protein>
<dbReference type="STRING" id="1435349.PW52_01470"/>
<comment type="caution">
    <text evidence="2">The sequence shown here is derived from an EMBL/GenBank/DDBJ whole genome shotgun (WGS) entry which is preliminary data.</text>
</comment>
<keyword evidence="3" id="KW-1185">Reference proteome</keyword>
<evidence type="ECO:0000313" key="3">
    <source>
        <dbReference type="Proteomes" id="UP000032578"/>
    </source>
</evidence>
<name>A0A0D7WHD0_9FLAO</name>
<organism evidence="2 3">
    <name type="scientific">Neotamlana sedimentorum</name>
    <dbReference type="NCBI Taxonomy" id="1435349"/>
    <lineage>
        <taxon>Bacteria</taxon>
        <taxon>Pseudomonadati</taxon>
        <taxon>Bacteroidota</taxon>
        <taxon>Flavobacteriia</taxon>
        <taxon>Flavobacteriales</taxon>
        <taxon>Flavobacteriaceae</taxon>
        <taxon>Neotamlana</taxon>
    </lineage>
</organism>